<evidence type="ECO:0000313" key="1">
    <source>
        <dbReference type="EMBL" id="GEM08483.1"/>
    </source>
</evidence>
<reference evidence="1 2" key="1">
    <citation type="submission" date="2019-07" db="EMBL/GenBank/DDBJ databases">
        <title>Rhodotorula toruloides NBRC10032 genome sequencing.</title>
        <authorList>
            <person name="Shida Y."/>
            <person name="Takaku H."/>
            <person name="Ogasawara W."/>
            <person name="Mori K."/>
        </authorList>
    </citation>
    <scope>NUCLEOTIDE SEQUENCE [LARGE SCALE GENOMIC DNA]</scope>
    <source>
        <strain evidence="1 2">NBRC10032</strain>
    </source>
</reference>
<dbReference type="Proteomes" id="UP000321518">
    <property type="component" value="Unassembled WGS sequence"/>
</dbReference>
<sequence>MVSHLRRLTTLKLARGEYREVYRGSASWADDDYRLRSGLNELAAALSDFFSTLPSTLVHLEAAFWAPAGECYDVVKTFLRSQLQNSTLETVTFDAEVKKFGRVRLEAIKSEESVWNGVKREAYWSLQWEGCSCGDWDYGSWTLDSSGAADYEVDPPEELDW</sequence>
<organism evidence="1 2">
    <name type="scientific">Rhodotorula toruloides</name>
    <name type="common">Yeast</name>
    <name type="synonym">Rhodosporidium toruloides</name>
    <dbReference type="NCBI Taxonomy" id="5286"/>
    <lineage>
        <taxon>Eukaryota</taxon>
        <taxon>Fungi</taxon>
        <taxon>Dikarya</taxon>
        <taxon>Basidiomycota</taxon>
        <taxon>Pucciniomycotina</taxon>
        <taxon>Microbotryomycetes</taxon>
        <taxon>Sporidiobolales</taxon>
        <taxon>Sporidiobolaceae</taxon>
        <taxon>Rhodotorula</taxon>
    </lineage>
</organism>
<comment type="caution">
    <text evidence="1">The sequence shown here is derived from an EMBL/GenBank/DDBJ whole genome shotgun (WGS) entry which is preliminary data.</text>
</comment>
<name>A0A511KDR0_RHOTO</name>
<dbReference type="AlphaFoldDB" id="A0A511KDR0"/>
<evidence type="ECO:0000313" key="2">
    <source>
        <dbReference type="Proteomes" id="UP000321518"/>
    </source>
</evidence>
<accession>A0A511KDR0</accession>
<dbReference type="EMBL" id="BJWK01000005">
    <property type="protein sequence ID" value="GEM08483.1"/>
    <property type="molecule type" value="Genomic_DNA"/>
</dbReference>
<proteinExistence type="predicted"/>
<dbReference type="OrthoDB" id="10375755at2759"/>
<gene>
    <name evidence="1" type="ORF">Rt10032_c05g2500</name>
</gene>
<protein>
    <submittedName>
        <fullName evidence="1">Uncharacterized protein</fullName>
    </submittedName>
</protein>